<proteinExistence type="predicted"/>
<evidence type="ECO:0000313" key="1">
    <source>
        <dbReference type="EMBL" id="XCH24987.1"/>
    </source>
</evidence>
<dbReference type="AlphaFoldDB" id="A0AAU8FK47"/>
<reference evidence="1" key="1">
    <citation type="submission" date="2024-06" db="EMBL/GenBank/DDBJ databases">
        <title>Sequencing and assembly of the genome of Dyadobacter sp. strain 676, a symbiont of Cyamopsis tetragonoloba.</title>
        <authorList>
            <person name="Guro P."/>
            <person name="Sazanova A."/>
            <person name="Kuznetsova I."/>
            <person name="Belimov A."/>
            <person name="Safronova V."/>
        </authorList>
    </citation>
    <scope>NUCLEOTIDE SEQUENCE</scope>
    <source>
        <strain evidence="1">676</strain>
    </source>
</reference>
<name>A0AAU8FK47_9BACT</name>
<dbReference type="RefSeq" id="WP_353720294.1">
    <property type="nucleotide sequence ID" value="NZ_CP159289.1"/>
</dbReference>
<sequence length="327" mass="36935">MNLITTIDQVRAVIGSAIRKDSTFEILKPYLDKAENELVKGLIGAEQLAALEGVQTGKAERLKALTVSAIIWNGYQDAWFQGFYEFGGSGVNKQKGDKTESLFRYQEDAVQKDIVKKADESIETLMTFLEVNLADFELYKNSAEFSQNFGFLISTPAALGRALPEVPKSYRMYSVLRRFMERVERETVKTITGDGLYFSLKEKIRTGQALDSNYKALLDICQEFAAPAVLLDALPWIRVQITPAGARIASVLNNLQDETPVNDPQTAWLSKILENRIEHAKTRLRMYLNGTAGPAVFPEYYNSGLYRTNDSRKWTLPNNEGRKHMRL</sequence>
<dbReference type="EMBL" id="CP159289">
    <property type="protein sequence ID" value="XCH24987.1"/>
    <property type="molecule type" value="Genomic_DNA"/>
</dbReference>
<dbReference type="Pfam" id="PF20459">
    <property type="entry name" value="DUF6712"/>
    <property type="match status" value="2"/>
</dbReference>
<protein>
    <submittedName>
        <fullName evidence="1">DUF6712 family protein</fullName>
    </submittedName>
</protein>
<gene>
    <name evidence="1" type="ORF">ABV298_00730</name>
</gene>
<accession>A0AAU8FK47</accession>
<organism evidence="1">
    <name type="scientific">Dyadobacter sp. 676</name>
    <dbReference type="NCBI Taxonomy" id="3088362"/>
    <lineage>
        <taxon>Bacteria</taxon>
        <taxon>Pseudomonadati</taxon>
        <taxon>Bacteroidota</taxon>
        <taxon>Cytophagia</taxon>
        <taxon>Cytophagales</taxon>
        <taxon>Spirosomataceae</taxon>
        <taxon>Dyadobacter</taxon>
    </lineage>
</organism>
<dbReference type="InterPro" id="IPR046558">
    <property type="entry name" value="DUF6712"/>
</dbReference>